<feature type="binding site" evidence="10">
    <location>
        <position position="224"/>
    </location>
    <ligand>
        <name>Mn(2+)</name>
        <dbReference type="ChEBI" id="CHEBI:29035"/>
    </ligand>
</feature>
<dbReference type="InterPro" id="IPR042206">
    <property type="entry name" value="CRISPR-assoc_Cas1_C"/>
</dbReference>
<organism evidence="11 12">
    <name type="scientific">Gloeobacter kilaueensis (strain ATCC BAA-2537 / CCAP 1431/1 / ULC 316 / JS1)</name>
    <dbReference type="NCBI Taxonomy" id="1183438"/>
    <lineage>
        <taxon>Bacteria</taxon>
        <taxon>Bacillati</taxon>
        <taxon>Cyanobacteriota</taxon>
        <taxon>Cyanophyceae</taxon>
        <taxon>Gloeobacterales</taxon>
        <taxon>Gloeobacteraceae</taxon>
        <taxon>Gloeobacter</taxon>
    </lineage>
</organism>
<proteinExistence type="inferred from homology"/>
<dbReference type="InterPro" id="IPR042211">
    <property type="entry name" value="CRISPR-assoc_Cas1_N"/>
</dbReference>
<dbReference type="InterPro" id="IPR050646">
    <property type="entry name" value="Cas1"/>
</dbReference>
<dbReference type="GO" id="GO:0046872">
    <property type="term" value="F:metal ion binding"/>
    <property type="evidence" value="ECO:0007669"/>
    <property type="project" value="UniProtKB-UniRule"/>
</dbReference>
<keyword evidence="1 10" id="KW-0540">Nuclease</keyword>
<evidence type="ECO:0000256" key="4">
    <source>
        <dbReference type="ARBA" id="ARBA00022801"/>
    </source>
</evidence>
<reference evidence="11 12" key="1">
    <citation type="journal article" date="2013" name="PLoS ONE">
        <title>Cultivation and Complete Genome Sequencing of Gloeobacter kilaueensis sp. nov., from a Lava Cave in Kilauea Caldera, Hawai'i.</title>
        <authorList>
            <person name="Saw J.H."/>
            <person name="Schatz M."/>
            <person name="Brown M.V."/>
            <person name="Kunkel D.D."/>
            <person name="Foster J.S."/>
            <person name="Shick H."/>
            <person name="Christensen S."/>
            <person name="Hou S."/>
            <person name="Wan X."/>
            <person name="Donachie S.P."/>
        </authorList>
    </citation>
    <scope>NUCLEOTIDE SEQUENCE [LARGE SCALE GENOMIC DNA]</scope>
    <source>
        <strain evidence="12">JS</strain>
    </source>
</reference>
<comment type="subunit">
    <text evidence="9 10">Homodimer, forms a heterotetramer with a Cas2 homodimer.</text>
</comment>
<dbReference type="AlphaFoldDB" id="U5QN26"/>
<dbReference type="EMBL" id="CP003587">
    <property type="protein sequence ID" value="AGY60306.1"/>
    <property type="molecule type" value="Genomic_DNA"/>
</dbReference>
<dbReference type="Gene3D" id="1.20.120.920">
    <property type="entry name" value="CRISPR-associated endonuclease Cas1, C-terminal domain"/>
    <property type="match status" value="1"/>
</dbReference>
<evidence type="ECO:0000256" key="7">
    <source>
        <dbReference type="ARBA" id="ARBA00023125"/>
    </source>
</evidence>
<dbReference type="EC" id="3.1.-.-" evidence="10"/>
<keyword evidence="3 10" id="KW-0255">Endonuclease</keyword>
<sequence length="331" mass="38270">MSSLYLLEQGIWVGKDGEQLAIHRKREVVRQIPLPLIDRIFVFGRIHLSIEVLRTCLRRRIPLALLSRQGWLYGTLSPPQQGRLHLRRAQQRVQEESERSLRLAQSLVEAKIHNQRVLLQRLNRRRPIAENEFAVDVLRYLESRVPQTSNIAALLGNEGAAAAQFYPAYGRQLQDSEFRLVERIRRPPTNPANAVLSFGYSLLWNHVRAVVELHGCDPYLGHLHVPRDDHLALISDLIEPFRTPIIDSLVLTMVNRRMFTSEDFEYANGACFLADSGRRKFVTQFQQIMGETIQLPNGRDGVRWKLIDQGVENYKTALQNPELPFNVYRIR</sequence>
<evidence type="ECO:0000256" key="6">
    <source>
        <dbReference type="ARBA" id="ARBA00023118"/>
    </source>
</evidence>
<evidence type="ECO:0000256" key="3">
    <source>
        <dbReference type="ARBA" id="ARBA00022759"/>
    </source>
</evidence>
<evidence type="ECO:0000256" key="8">
    <source>
        <dbReference type="ARBA" id="ARBA00023211"/>
    </source>
</evidence>
<dbReference type="GO" id="GO:0003677">
    <property type="term" value="F:DNA binding"/>
    <property type="evidence" value="ECO:0007669"/>
    <property type="project" value="UniProtKB-KW"/>
</dbReference>
<evidence type="ECO:0000313" key="12">
    <source>
        <dbReference type="Proteomes" id="UP000017396"/>
    </source>
</evidence>
<evidence type="ECO:0000256" key="2">
    <source>
        <dbReference type="ARBA" id="ARBA00022723"/>
    </source>
</evidence>
<dbReference type="PANTHER" id="PTHR34353">
    <property type="entry name" value="CRISPR-ASSOCIATED ENDONUCLEASE CAS1 1"/>
    <property type="match status" value="1"/>
</dbReference>
<keyword evidence="7 10" id="KW-0238">DNA-binding</keyword>
<dbReference type="STRING" id="1183438.GKIL_4060"/>
<dbReference type="InterPro" id="IPR002729">
    <property type="entry name" value="CRISPR-assoc_Cas1"/>
</dbReference>
<dbReference type="GO" id="GO:0051607">
    <property type="term" value="P:defense response to virus"/>
    <property type="evidence" value="ECO:0007669"/>
    <property type="project" value="UniProtKB-UniRule"/>
</dbReference>
<comment type="function">
    <text evidence="10">CRISPR (clustered regularly interspaced short palindromic repeat), is an adaptive immune system that provides protection against mobile genetic elements (viruses, transposable elements and conjugative plasmids). CRISPR clusters contain spacers, sequences complementary to antecedent mobile elements, and target invading nucleic acids. CRISPR clusters are transcribed and processed into CRISPR RNA (crRNA). Acts as a dsDNA endonuclease. Involved in the integration of spacer DNA into the CRISPR cassette.</text>
</comment>
<keyword evidence="6 10" id="KW-0051">Antiviral defense</keyword>
<dbReference type="GO" id="GO:0004519">
    <property type="term" value="F:endonuclease activity"/>
    <property type="evidence" value="ECO:0007669"/>
    <property type="project" value="UniProtKB-UniRule"/>
</dbReference>
<dbReference type="KEGG" id="glj:GKIL_4060"/>
<dbReference type="RefSeq" id="WP_023175646.1">
    <property type="nucleotide sequence ID" value="NC_022600.1"/>
</dbReference>
<dbReference type="Gene3D" id="3.100.10.20">
    <property type="entry name" value="CRISPR-associated endonuclease Cas1, N-terminal domain"/>
    <property type="match status" value="1"/>
</dbReference>
<dbReference type="GO" id="GO:0016787">
    <property type="term" value="F:hydrolase activity"/>
    <property type="evidence" value="ECO:0007669"/>
    <property type="project" value="UniProtKB-KW"/>
</dbReference>
<accession>U5QN26</accession>
<keyword evidence="5 10" id="KW-0460">Magnesium</keyword>
<dbReference type="HAMAP" id="MF_01470">
    <property type="entry name" value="Cas1"/>
    <property type="match status" value="1"/>
</dbReference>
<dbReference type="HOGENOM" id="CLU_052779_1_0_3"/>
<dbReference type="OrthoDB" id="9803119at2"/>
<dbReference type="CDD" id="cd09634">
    <property type="entry name" value="Cas1_I-II-III"/>
    <property type="match status" value="1"/>
</dbReference>
<dbReference type="GO" id="GO:0043571">
    <property type="term" value="P:maintenance of CRISPR repeat elements"/>
    <property type="evidence" value="ECO:0007669"/>
    <property type="project" value="UniProtKB-UniRule"/>
</dbReference>
<name>U5QN26_GLOK1</name>
<keyword evidence="4 10" id="KW-0378">Hydrolase</keyword>
<keyword evidence="8 10" id="KW-0464">Manganese</keyword>
<keyword evidence="2 10" id="KW-0479">Metal-binding</keyword>
<gene>
    <name evidence="10" type="primary">cas1</name>
    <name evidence="11" type="ORF">GKIL_4060</name>
</gene>
<keyword evidence="12" id="KW-1185">Reference proteome</keyword>
<comment type="cofactor">
    <cofactor evidence="10">
        <name>Mg(2+)</name>
        <dbReference type="ChEBI" id="CHEBI:18420"/>
    </cofactor>
    <cofactor evidence="10">
        <name>Mn(2+)</name>
        <dbReference type="ChEBI" id="CHEBI:29035"/>
    </cofactor>
</comment>
<feature type="binding site" evidence="10">
    <location>
        <position position="239"/>
    </location>
    <ligand>
        <name>Mn(2+)</name>
        <dbReference type="ChEBI" id="CHEBI:29035"/>
    </ligand>
</feature>
<protein>
    <recommendedName>
        <fullName evidence="10">CRISPR-associated endonuclease Cas1</fullName>
        <ecNumber evidence="10">3.1.-.-</ecNumber>
    </recommendedName>
</protein>
<evidence type="ECO:0000313" key="11">
    <source>
        <dbReference type="EMBL" id="AGY60306.1"/>
    </source>
</evidence>
<dbReference type="NCBIfam" id="TIGR00287">
    <property type="entry name" value="cas1"/>
    <property type="match status" value="1"/>
</dbReference>
<feature type="binding site" evidence="10">
    <location>
        <position position="158"/>
    </location>
    <ligand>
        <name>Mn(2+)</name>
        <dbReference type="ChEBI" id="CHEBI:29035"/>
    </ligand>
</feature>
<evidence type="ECO:0000256" key="5">
    <source>
        <dbReference type="ARBA" id="ARBA00022842"/>
    </source>
</evidence>
<evidence type="ECO:0000256" key="10">
    <source>
        <dbReference type="HAMAP-Rule" id="MF_01470"/>
    </source>
</evidence>
<dbReference type="PANTHER" id="PTHR34353:SF2">
    <property type="entry name" value="CRISPR-ASSOCIATED ENDONUCLEASE CAS1 1"/>
    <property type="match status" value="1"/>
</dbReference>
<dbReference type="Proteomes" id="UP000017396">
    <property type="component" value="Chromosome"/>
</dbReference>
<evidence type="ECO:0000256" key="9">
    <source>
        <dbReference type="ARBA" id="ARBA00038592"/>
    </source>
</evidence>
<dbReference type="Pfam" id="PF01867">
    <property type="entry name" value="Cas_Cas1"/>
    <property type="match status" value="1"/>
</dbReference>
<evidence type="ECO:0000256" key="1">
    <source>
        <dbReference type="ARBA" id="ARBA00022722"/>
    </source>
</evidence>
<comment type="similarity">
    <text evidence="10">Belongs to the CRISPR-associated endonuclease Cas1 family.</text>
</comment>
<dbReference type="eggNOG" id="COG1518">
    <property type="taxonomic scope" value="Bacteria"/>
</dbReference>